<dbReference type="PANTHER" id="PTHR30437">
    <property type="entry name" value="TRANSCRIPTION ELONGATION FACTOR GREA"/>
    <property type="match status" value="1"/>
</dbReference>
<evidence type="ECO:0000256" key="8">
    <source>
        <dbReference type="HAMAP-Rule" id="MF_00105"/>
    </source>
</evidence>
<dbReference type="NCBIfam" id="TIGR01462">
    <property type="entry name" value="greA"/>
    <property type="match status" value="1"/>
</dbReference>
<dbReference type="NCBIfam" id="NF001263">
    <property type="entry name" value="PRK00226.1-4"/>
    <property type="match status" value="1"/>
</dbReference>
<dbReference type="GO" id="GO:0070063">
    <property type="term" value="F:RNA polymerase binding"/>
    <property type="evidence" value="ECO:0007669"/>
    <property type="project" value="InterPro"/>
</dbReference>
<dbReference type="PATRIC" id="fig|1618378.3.peg.698"/>
<feature type="domain" description="Transcription elongation factor GreA/GreB N-terminal" evidence="11">
    <location>
        <begin position="8"/>
        <end position="78"/>
    </location>
</feature>
<keyword evidence="4 8" id="KW-0238">DNA-binding</keyword>
<evidence type="ECO:0000313" key="12">
    <source>
        <dbReference type="EMBL" id="KKS42694.1"/>
    </source>
</evidence>
<dbReference type="FunFam" id="1.10.287.180:FF:000001">
    <property type="entry name" value="Transcription elongation factor GreA"/>
    <property type="match status" value="1"/>
</dbReference>
<evidence type="ECO:0000259" key="11">
    <source>
        <dbReference type="Pfam" id="PF03449"/>
    </source>
</evidence>
<feature type="domain" description="Transcription elongation factor GreA/GreB C-terminal" evidence="10">
    <location>
        <begin position="87"/>
        <end position="157"/>
    </location>
</feature>
<keyword evidence="3 8" id="KW-0805">Transcription regulation</keyword>
<organism evidence="12 13">
    <name type="scientific">Candidatus Collierbacteria bacterium GW2011_GWA2_42_17</name>
    <dbReference type="NCBI Taxonomy" id="1618378"/>
    <lineage>
        <taxon>Bacteria</taxon>
        <taxon>Candidatus Collieribacteriota</taxon>
    </lineage>
</organism>
<protein>
    <recommendedName>
        <fullName evidence="2 8">Transcription elongation factor GreA</fullName>
    </recommendedName>
    <alternativeName>
        <fullName evidence="7 8">Transcript cleavage factor GreA</fullName>
    </alternativeName>
</protein>
<dbReference type="AlphaFoldDB" id="A0A0G0Z1R2"/>
<evidence type="ECO:0000256" key="7">
    <source>
        <dbReference type="ARBA" id="ARBA00030776"/>
    </source>
</evidence>
<dbReference type="InterPro" id="IPR006359">
    <property type="entry name" value="Tscrpt_elong_fac_GreA"/>
</dbReference>
<evidence type="ECO:0000259" key="10">
    <source>
        <dbReference type="Pfam" id="PF01272"/>
    </source>
</evidence>
<dbReference type="PROSITE" id="PS00830">
    <property type="entry name" value="GREAB_2"/>
    <property type="match status" value="1"/>
</dbReference>
<dbReference type="InterPro" id="IPR018151">
    <property type="entry name" value="TF_GreA/GreB_CS"/>
</dbReference>
<evidence type="ECO:0000256" key="4">
    <source>
        <dbReference type="ARBA" id="ARBA00023125"/>
    </source>
</evidence>
<dbReference type="SUPFAM" id="SSF54534">
    <property type="entry name" value="FKBP-like"/>
    <property type="match status" value="1"/>
</dbReference>
<dbReference type="Gene3D" id="3.10.50.30">
    <property type="entry name" value="Transcription elongation factor, GreA/GreB, C-terminal domain"/>
    <property type="match status" value="1"/>
</dbReference>
<dbReference type="PIRSF" id="PIRSF006092">
    <property type="entry name" value="GreA_GreB"/>
    <property type="match status" value="1"/>
</dbReference>
<dbReference type="GO" id="GO:0032784">
    <property type="term" value="P:regulation of DNA-templated transcription elongation"/>
    <property type="evidence" value="ECO:0007669"/>
    <property type="project" value="UniProtKB-UniRule"/>
</dbReference>
<dbReference type="Pfam" id="PF01272">
    <property type="entry name" value="GreA_GreB"/>
    <property type="match status" value="1"/>
</dbReference>
<dbReference type="EMBL" id="LCDA01000007">
    <property type="protein sequence ID" value="KKS42694.1"/>
    <property type="molecule type" value="Genomic_DNA"/>
</dbReference>
<gene>
    <name evidence="8" type="primary">greA</name>
    <name evidence="12" type="ORF">UV06_C0007G0024</name>
</gene>
<reference evidence="12 13" key="1">
    <citation type="journal article" date="2015" name="Nature">
        <title>rRNA introns, odd ribosomes, and small enigmatic genomes across a large radiation of phyla.</title>
        <authorList>
            <person name="Brown C.T."/>
            <person name="Hug L.A."/>
            <person name="Thomas B.C."/>
            <person name="Sharon I."/>
            <person name="Castelle C.J."/>
            <person name="Singh A."/>
            <person name="Wilkins M.J."/>
            <person name="Williams K.H."/>
            <person name="Banfield J.F."/>
        </authorList>
    </citation>
    <scope>NUCLEOTIDE SEQUENCE [LARGE SCALE GENOMIC DNA]</scope>
</reference>
<dbReference type="InterPro" id="IPR028624">
    <property type="entry name" value="Tscrpt_elong_fac_GreA/B"/>
</dbReference>
<keyword evidence="5 8" id="KW-0804">Transcription</keyword>
<dbReference type="GO" id="GO:0003677">
    <property type="term" value="F:DNA binding"/>
    <property type="evidence" value="ECO:0007669"/>
    <property type="project" value="UniProtKB-UniRule"/>
</dbReference>
<dbReference type="Gene3D" id="1.10.287.180">
    <property type="entry name" value="Transcription elongation factor, GreA/GreB, N-terminal domain"/>
    <property type="match status" value="1"/>
</dbReference>
<dbReference type="HAMAP" id="MF_00105">
    <property type="entry name" value="GreA_GreB"/>
    <property type="match status" value="1"/>
</dbReference>
<name>A0A0G0Z1R2_9BACT</name>
<dbReference type="InterPro" id="IPR001437">
    <property type="entry name" value="Tscrpt_elong_fac_GreA/B_C"/>
</dbReference>
<evidence type="ECO:0000256" key="6">
    <source>
        <dbReference type="ARBA" id="ARBA00024916"/>
    </source>
</evidence>
<dbReference type="InterPro" id="IPR023459">
    <property type="entry name" value="Tscrpt_elong_fac_GreA/B_fam"/>
</dbReference>
<dbReference type="Proteomes" id="UP000033854">
    <property type="component" value="Unassembled WGS sequence"/>
</dbReference>
<sequence length="157" mass="17126">MNQQNQRVQMTPLGYRQLVDELEQLEKTSLPEAIERLSKARDFGDLSENAEYHSAKEALSAMEGRVEELKDILTRVTVVDVQKAGLDSVGLGSVVHIEVNGSVHEFTIVGEWEADPAAKKISHESPLGKALLGKKVGDSVEVEAPSGTISYAIKDVK</sequence>
<dbReference type="InterPro" id="IPR036805">
    <property type="entry name" value="Tscrpt_elong_fac_GreA/B_N_sf"/>
</dbReference>
<accession>A0A0G0Z1R2</accession>
<comment type="function">
    <text evidence="6 8 9">Necessary for efficient RNA polymerase transcription elongation past template-encoded arresting sites. The arresting sites in DNA have the property of trapping a certain fraction of elongating RNA polymerases that pass through, resulting in locked ternary complexes. Cleavage of the nascent transcript by cleavage factors such as GreA or GreB allows the resumption of elongation from the new 3'terminus. GreA releases sequences of 2 to 3 nucleotides.</text>
</comment>
<dbReference type="InterPro" id="IPR036953">
    <property type="entry name" value="GreA/GreB_C_sf"/>
</dbReference>
<evidence type="ECO:0000313" key="13">
    <source>
        <dbReference type="Proteomes" id="UP000033854"/>
    </source>
</evidence>
<dbReference type="InterPro" id="IPR022691">
    <property type="entry name" value="Tscrpt_elong_fac_GreA/B_N"/>
</dbReference>
<dbReference type="FunFam" id="3.10.50.30:FF:000001">
    <property type="entry name" value="Transcription elongation factor GreA"/>
    <property type="match status" value="1"/>
</dbReference>
<comment type="caution">
    <text evidence="12">The sequence shown here is derived from an EMBL/GenBank/DDBJ whole genome shotgun (WGS) entry which is preliminary data.</text>
</comment>
<evidence type="ECO:0000256" key="2">
    <source>
        <dbReference type="ARBA" id="ARBA00013729"/>
    </source>
</evidence>
<proteinExistence type="inferred from homology"/>
<evidence type="ECO:0000256" key="9">
    <source>
        <dbReference type="RuleBase" id="RU000556"/>
    </source>
</evidence>
<evidence type="ECO:0000256" key="5">
    <source>
        <dbReference type="ARBA" id="ARBA00023163"/>
    </source>
</evidence>
<dbReference type="PANTHER" id="PTHR30437:SF4">
    <property type="entry name" value="TRANSCRIPTION ELONGATION FACTOR GREA"/>
    <property type="match status" value="1"/>
</dbReference>
<keyword evidence="12" id="KW-0251">Elongation factor</keyword>
<evidence type="ECO:0000256" key="1">
    <source>
        <dbReference type="ARBA" id="ARBA00008213"/>
    </source>
</evidence>
<dbReference type="GO" id="GO:0003746">
    <property type="term" value="F:translation elongation factor activity"/>
    <property type="evidence" value="ECO:0007669"/>
    <property type="project" value="UniProtKB-KW"/>
</dbReference>
<dbReference type="GO" id="GO:0006354">
    <property type="term" value="P:DNA-templated transcription elongation"/>
    <property type="evidence" value="ECO:0007669"/>
    <property type="project" value="TreeGrafter"/>
</dbReference>
<dbReference type="SUPFAM" id="SSF46557">
    <property type="entry name" value="GreA transcript cleavage protein, N-terminal domain"/>
    <property type="match status" value="1"/>
</dbReference>
<keyword evidence="12" id="KW-0648">Protein biosynthesis</keyword>
<evidence type="ECO:0000256" key="3">
    <source>
        <dbReference type="ARBA" id="ARBA00023015"/>
    </source>
</evidence>
<dbReference type="Pfam" id="PF03449">
    <property type="entry name" value="GreA_GreB_N"/>
    <property type="match status" value="1"/>
</dbReference>
<comment type="similarity">
    <text evidence="1 8 9">Belongs to the GreA/GreB family.</text>
</comment>